<proteinExistence type="predicted"/>
<keyword evidence="1" id="KW-0472">Membrane</keyword>
<gene>
    <name evidence="2" type="ORF">Agabi119p4_3945</name>
</gene>
<evidence type="ECO:0000256" key="1">
    <source>
        <dbReference type="SAM" id="Phobius"/>
    </source>
</evidence>
<organism evidence="2 3">
    <name type="scientific">Agaricus bisporus var. burnettii</name>
    <dbReference type="NCBI Taxonomy" id="192524"/>
    <lineage>
        <taxon>Eukaryota</taxon>
        <taxon>Fungi</taxon>
        <taxon>Dikarya</taxon>
        <taxon>Basidiomycota</taxon>
        <taxon>Agaricomycotina</taxon>
        <taxon>Agaricomycetes</taxon>
        <taxon>Agaricomycetidae</taxon>
        <taxon>Agaricales</taxon>
        <taxon>Agaricineae</taxon>
        <taxon>Agaricaceae</taxon>
        <taxon>Agaricus</taxon>
    </lineage>
</organism>
<sequence length="238" mass="25847">MTHITELLPFIFLGIVVGVFISAGNISTRSRVRPPLLPYNGASLGSPPFVTGSMANFVDFISRLVTAFRGAIAGAHDLCTTSLSHLSFDVELHVDPSDLLRSNAEPMGCAGLRRLAFDVLSSFEGPPDAYPPVSKQPICVQKYVISVLLTLLSYPNAITPCSRADIIDHLMRGETIVFNDEYLVNFMITSSNDYSVADFIIATSKEVSPIVIGMIHLARFLGKAFIATGSQGYRAFKK</sequence>
<reference evidence="2 3" key="1">
    <citation type="journal article" name="Sci. Rep.">
        <title>Telomere-to-telomere assembled and centromere annotated genomes of the two main subspecies of the button mushroom Agaricus bisporus reveal especially polymorphic chromosome ends.</title>
        <authorList>
            <person name="Sonnenberg A.S.M."/>
            <person name="Sedaghat-Telgerd N."/>
            <person name="Lavrijssen B."/>
            <person name="Ohm R.A."/>
            <person name="Hendrickx P.M."/>
            <person name="Scholtmeijer K."/>
            <person name="Baars J.J.P."/>
            <person name="van Peer A."/>
        </authorList>
    </citation>
    <scope>NUCLEOTIDE SEQUENCE [LARGE SCALE GENOMIC DNA]</scope>
    <source>
        <strain evidence="2 3">H119_p4</strain>
    </source>
</reference>
<keyword evidence="1" id="KW-0812">Transmembrane</keyword>
<keyword evidence="1" id="KW-1133">Transmembrane helix</keyword>
<evidence type="ECO:0000313" key="2">
    <source>
        <dbReference type="EMBL" id="KAF7777873.1"/>
    </source>
</evidence>
<name>A0A8H7F5N4_AGABI</name>
<accession>A0A8H7F5N4</accession>
<dbReference type="AlphaFoldDB" id="A0A8H7F5N4"/>
<dbReference type="Proteomes" id="UP000629468">
    <property type="component" value="Unassembled WGS sequence"/>
</dbReference>
<protein>
    <submittedName>
        <fullName evidence="2">Uncharacterized protein</fullName>
    </submittedName>
</protein>
<comment type="caution">
    <text evidence="2">The sequence shown here is derived from an EMBL/GenBank/DDBJ whole genome shotgun (WGS) entry which is preliminary data.</text>
</comment>
<dbReference type="EMBL" id="JABXXO010000005">
    <property type="protein sequence ID" value="KAF7777873.1"/>
    <property type="molecule type" value="Genomic_DNA"/>
</dbReference>
<evidence type="ECO:0000313" key="3">
    <source>
        <dbReference type="Proteomes" id="UP000629468"/>
    </source>
</evidence>
<feature type="transmembrane region" description="Helical" evidence="1">
    <location>
        <begin position="7"/>
        <end position="26"/>
    </location>
</feature>